<dbReference type="SUPFAM" id="SSF53807">
    <property type="entry name" value="Helical backbone' metal receptor"/>
    <property type="match status" value="1"/>
</dbReference>
<dbReference type="PANTHER" id="PTHR42953">
    <property type="entry name" value="HIGH-AFFINITY ZINC UPTAKE SYSTEM PROTEIN ZNUA-RELATED"/>
    <property type="match status" value="1"/>
</dbReference>
<keyword evidence="3" id="KW-0813">Transport</keyword>
<dbReference type="InterPro" id="IPR050492">
    <property type="entry name" value="Bact_metal-bind_prot9"/>
</dbReference>
<feature type="compositionally biased region" description="Basic and acidic residues" evidence="6">
    <location>
        <begin position="120"/>
        <end position="177"/>
    </location>
</feature>
<dbReference type="AlphaFoldDB" id="A0A8J7M669"/>
<dbReference type="GO" id="GO:0046872">
    <property type="term" value="F:metal ion binding"/>
    <property type="evidence" value="ECO:0007669"/>
    <property type="project" value="InterPro"/>
</dbReference>
<protein>
    <recommendedName>
        <fullName evidence="2">High-affinity zinc uptake system protein ZnuA</fullName>
    </recommendedName>
</protein>
<evidence type="ECO:0000313" key="9">
    <source>
        <dbReference type="Proteomes" id="UP000655420"/>
    </source>
</evidence>
<organism evidence="8 9">
    <name type="scientific">Thermohalobaculum xanthum</name>
    <dbReference type="NCBI Taxonomy" id="2753746"/>
    <lineage>
        <taxon>Bacteria</taxon>
        <taxon>Pseudomonadati</taxon>
        <taxon>Pseudomonadota</taxon>
        <taxon>Alphaproteobacteria</taxon>
        <taxon>Rhodobacterales</taxon>
        <taxon>Paracoccaceae</taxon>
        <taxon>Thermohalobaculum</taxon>
    </lineage>
</organism>
<dbReference type="Proteomes" id="UP000655420">
    <property type="component" value="Unassembled WGS sequence"/>
</dbReference>
<dbReference type="PANTHER" id="PTHR42953:SF3">
    <property type="entry name" value="HIGH-AFFINITY ZINC UPTAKE SYSTEM PROTEIN ZNUA"/>
    <property type="match status" value="1"/>
</dbReference>
<comment type="caution">
    <text evidence="8">The sequence shown here is derived from an EMBL/GenBank/DDBJ whole genome shotgun (WGS) entry which is preliminary data.</text>
</comment>
<feature type="signal peptide" evidence="7">
    <location>
        <begin position="1"/>
        <end position="15"/>
    </location>
</feature>
<evidence type="ECO:0000256" key="5">
    <source>
        <dbReference type="ARBA" id="ARBA00022906"/>
    </source>
</evidence>
<keyword evidence="5" id="KW-0862">Zinc</keyword>
<dbReference type="Gene3D" id="3.40.50.1980">
    <property type="entry name" value="Nitrogenase molybdenum iron protein domain"/>
    <property type="match status" value="3"/>
</dbReference>
<sequence length="357" mass="37712">MVTALLGAIALSSGAAGQSASPAPRVATDIAPVHSLVARVMQGVGTPDLVVPPGASPHDYALRPSQARMLDDAALIVWMGPELAPWFGEAIKSIAPNAAVVTLPGLPGTTRLAPRSGGNFERHDHDHGHGHEGEHGRDADHADENGHAHDSDHDHADEHDHASHTEADHADEHDHDAGHADAVKHADPHFWLDPLNARMWLAAIAATLAELDPANAEAYRANAATGQAEIDALVERVSQRLEPLRGRPYIVFHDAYQYFERRFDFPAAGAIALSDAVRPSAARVAEIRAVLDDLGAACVFSEPQFEPKVVATVVEGTGAGRGTLDPVGADLEPGPGLYPALIESMTASFEACLEPRG</sequence>
<proteinExistence type="inferred from homology"/>
<keyword evidence="4 7" id="KW-0732">Signal</keyword>
<keyword evidence="9" id="KW-1185">Reference proteome</keyword>
<evidence type="ECO:0000256" key="2">
    <source>
        <dbReference type="ARBA" id="ARBA00015915"/>
    </source>
</evidence>
<evidence type="ECO:0000313" key="8">
    <source>
        <dbReference type="EMBL" id="MBK0398445.1"/>
    </source>
</evidence>
<feature type="region of interest" description="Disordered" evidence="6">
    <location>
        <begin position="110"/>
        <end position="177"/>
    </location>
</feature>
<comment type="similarity">
    <text evidence="1">Belongs to the bacterial solute-binding protein 9 family.</text>
</comment>
<reference evidence="8" key="1">
    <citation type="submission" date="2020-12" db="EMBL/GenBank/DDBJ databases">
        <title>Bacterial taxonomy.</title>
        <authorList>
            <person name="Pan X."/>
        </authorList>
    </citation>
    <scope>NUCLEOTIDE SEQUENCE</scope>
    <source>
        <strain evidence="8">M0105</strain>
    </source>
</reference>
<evidence type="ECO:0000256" key="6">
    <source>
        <dbReference type="SAM" id="MobiDB-lite"/>
    </source>
</evidence>
<dbReference type="EMBL" id="JAEHHL010000001">
    <property type="protein sequence ID" value="MBK0398445.1"/>
    <property type="molecule type" value="Genomic_DNA"/>
</dbReference>
<keyword evidence="5" id="KW-0406">Ion transport</keyword>
<evidence type="ECO:0000256" key="1">
    <source>
        <dbReference type="ARBA" id="ARBA00011028"/>
    </source>
</evidence>
<evidence type="ECO:0000256" key="3">
    <source>
        <dbReference type="ARBA" id="ARBA00022448"/>
    </source>
</evidence>
<keyword evidence="5" id="KW-0864">Zinc transport</keyword>
<feature type="chain" id="PRO_5035161348" description="High-affinity zinc uptake system protein ZnuA" evidence="7">
    <location>
        <begin position="16"/>
        <end position="357"/>
    </location>
</feature>
<dbReference type="GO" id="GO:0006829">
    <property type="term" value="P:zinc ion transport"/>
    <property type="evidence" value="ECO:0007669"/>
    <property type="project" value="UniProtKB-KW"/>
</dbReference>
<name>A0A8J7M669_9RHOB</name>
<evidence type="ECO:0000256" key="4">
    <source>
        <dbReference type="ARBA" id="ARBA00022729"/>
    </source>
</evidence>
<dbReference type="InterPro" id="IPR006127">
    <property type="entry name" value="ZnuA-like"/>
</dbReference>
<gene>
    <name evidence="8" type="ORF">H0I76_04535</name>
</gene>
<accession>A0A8J7M669</accession>
<dbReference type="Pfam" id="PF01297">
    <property type="entry name" value="ZnuA"/>
    <property type="match status" value="1"/>
</dbReference>
<evidence type="ECO:0000256" key="7">
    <source>
        <dbReference type="SAM" id="SignalP"/>
    </source>
</evidence>